<evidence type="ECO:0000256" key="2">
    <source>
        <dbReference type="ARBA" id="ARBA00022946"/>
    </source>
</evidence>
<keyword evidence="10" id="KW-1185">Reference proteome</keyword>
<evidence type="ECO:0000256" key="9">
    <source>
        <dbReference type="ARBA" id="ARBA00041206"/>
    </source>
</evidence>
<evidence type="ECO:0000256" key="5">
    <source>
        <dbReference type="ARBA" id="ARBA00023128"/>
    </source>
</evidence>
<name>A0A5S6Q830_TRIMR</name>
<evidence type="ECO:0000256" key="8">
    <source>
        <dbReference type="ARBA" id="ARBA00039444"/>
    </source>
</evidence>
<evidence type="ECO:0000256" key="4">
    <source>
        <dbReference type="ARBA" id="ARBA00023054"/>
    </source>
</evidence>
<dbReference type="InterPro" id="IPR036610">
    <property type="entry name" value="PEBP-like_sf"/>
</dbReference>
<dbReference type="SUPFAM" id="SSF49777">
    <property type="entry name" value="PEBP-like"/>
    <property type="match status" value="1"/>
</dbReference>
<evidence type="ECO:0000256" key="1">
    <source>
        <dbReference type="ARBA" id="ARBA00004173"/>
    </source>
</evidence>
<dbReference type="WBParaSite" id="TMUE_1000003343.1">
    <property type="protein sequence ID" value="TMUE_1000003343.1"/>
    <property type="gene ID" value="WBGene00290457"/>
</dbReference>
<evidence type="ECO:0000313" key="10">
    <source>
        <dbReference type="Proteomes" id="UP000046395"/>
    </source>
</evidence>
<evidence type="ECO:0000256" key="6">
    <source>
        <dbReference type="ARBA" id="ARBA00023274"/>
    </source>
</evidence>
<dbReference type="AlphaFoldDB" id="A0A5S6Q830"/>
<dbReference type="Gene3D" id="3.90.280.10">
    <property type="entry name" value="PEBP-like"/>
    <property type="match status" value="1"/>
</dbReference>
<dbReference type="CDD" id="cd00866">
    <property type="entry name" value="PEBP_euk"/>
    <property type="match status" value="1"/>
</dbReference>
<protein>
    <recommendedName>
        <fullName evidence="8">Large ribosomal subunit protein mL38</fullName>
    </recommendedName>
    <alternativeName>
        <fullName evidence="9">39S ribosomal protein L38, mitochondrial</fullName>
    </alternativeName>
</protein>
<organism evidence="10 11">
    <name type="scientific">Trichuris muris</name>
    <name type="common">Mouse whipworm</name>
    <dbReference type="NCBI Taxonomy" id="70415"/>
    <lineage>
        <taxon>Eukaryota</taxon>
        <taxon>Metazoa</taxon>
        <taxon>Ecdysozoa</taxon>
        <taxon>Nematoda</taxon>
        <taxon>Enoplea</taxon>
        <taxon>Dorylaimia</taxon>
        <taxon>Trichinellida</taxon>
        <taxon>Trichuridae</taxon>
        <taxon>Trichuris</taxon>
    </lineage>
</organism>
<accession>A0A5S6Q830</accession>
<evidence type="ECO:0000313" key="11">
    <source>
        <dbReference type="WBParaSite" id="TMUE_1000003343.1"/>
    </source>
</evidence>
<keyword evidence="5" id="KW-0496">Mitochondrion</keyword>
<dbReference type="Pfam" id="PF01161">
    <property type="entry name" value="PBP"/>
    <property type="match status" value="1"/>
</dbReference>
<dbReference type="STRING" id="70415.A0A5S6Q830"/>
<reference evidence="11" key="1">
    <citation type="submission" date="2019-12" db="UniProtKB">
        <authorList>
            <consortium name="WormBaseParasite"/>
        </authorList>
    </citation>
    <scope>IDENTIFICATION</scope>
</reference>
<keyword evidence="6" id="KW-0687">Ribonucleoprotein</keyword>
<dbReference type="PANTHER" id="PTHR11362:SF133">
    <property type="entry name" value="LARGE RIBOSOMAL SUBUNIT PROTEIN ML38"/>
    <property type="match status" value="1"/>
</dbReference>
<proteinExistence type="inferred from homology"/>
<evidence type="ECO:0000256" key="7">
    <source>
        <dbReference type="ARBA" id="ARBA00038016"/>
    </source>
</evidence>
<evidence type="ECO:0000256" key="3">
    <source>
        <dbReference type="ARBA" id="ARBA00022980"/>
    </source>
</evidence>
<dbReference type="GO" id="GO:0005762">
    <property type="term" value="C:mitochondrial large ribosomal subunit"/>
    <property type="evidence" value="ECO:0007669"/>
    <property type="project" value="TreeGrafter"/>
</dbReference>
<dbReference type="Proteomes" id="UP000046395">
    <property type="component" value="Unassembled WGS sequence"/>
</dbReference>
<dbReference type="PANTHER" id="PTHR11362">
    <property type="entry name" value="PHOSPHATIDYLETHANOLAMINE-BINDING PROTEIN"/>
    <property type="match status" value="1"/>
</dbReference>
<comment type="subcellular location">
    <subcellularLocation>
        <location evidence="1">Mitochondrion</location>
    </subcellularLocation>
</comment>
<dbReference type="InterPro" id="IPR035810">
    <property type="entry name" value="PEBP_euk"/>
</dbReference>
<keyword evidence="4" id="KW-0175">Coiled coil</keyword>
<keyword evidence="2" id="KW-0809">Transit peptide</keyword>
<comment type="similarity">
    <text evidence="7">Belongs to the phosphatidylethanolamine-binding protein family. Mitochondrion-specific ribosomal protein mL38 subfamily.</text>
</comment>
<dbReference type="InterPro" id="IPR008914">
    <property type="entry name" value="PEBP"/>
</dbReference>
<sequence>MRQREIKYADIYIKTAYRARRTPRVCHAWRTRKLMNLTAFFRNRFYEIDRWYKARIEKPVTYPHLYTIDPIKFSRSLKERLTDSSRNDVNVVNIGFKLMRDDKCKLTEIEEDDARLELEARKRTLKVNLEEVEEEGGIENDPLRLKSIAEHFRIYADLFEENCFFYPIVNLGARFKVDSEEGILYRRIYFGNLITPTEALSPPLISYKAKENSYWTLVLVNPDGNIYADRKEVLHWLVCNIPGDNVNAGEVLCNYLQPLPLRGTGLHRLVLVLFKQNVRRQFSSVGSRIDQSRFDGRTFSLLEFYKENEEHITPAGLAFFQCEWDKSCSACFRVKLDIKEPSFTYQWPAPYVPPQQIIPDEPQPFNLYLDKYRTVEDIETELLRKRLARVSVRSGSKPRLAYPNIFYYAEKHSLPSWLHLEKYKENLGLGKYKALYENPLE</sequence>
<keyword evidence="3" id="KW-0689">Ribosomal protein</keyword>